<dbReference type="Gene3D" id="3.40.50.720">
    <property type="entry name" value="NAD(P)-binding Rossmann-like Domain"/>
    <property type="match status" value="1"/>
</dbReference>
<name>A0ABZ0LYN9_9ACTN</name>
<dbReference type="NCBIfam" id="NF005559">
    <property type="entry name" value="PRK07231.1"/>
    <property type="match status" value="1"/>
</dbReference>
<protein>
    <submittedName>
        <fullName evidence="4">SDR family oxidoreductase</fullName>
        <ecNumber evidence="4">1.-.-.-</ecNumber>
    </submittedName>
</protein>
<evidence type="ECO:0000313" key="5">
    <source>
        <dbReference type="Proteomes" id="UP001301731"/>
    </source>
</evidence>
<evidence type="ECO:0000256" key="2">
    <source>
        <dbReference type="ARBA" id="ARBA00023002"/>
    </source>
</evidence>
<dbReference type="EC" id="1.-.-.-" evidence="4"/>
<dbReference type="GO" id="GO:0016491">
    <property type="term" value="F:oxidoreductase activity"/>
    <property type="evidence" value="ECO:0007669"/>
    <property type="project" value="UniProtKB-KW"/>
</dbReference>
<accession>A0ABZ0LYN9</accession>
<dbReference type="PANTHER" id="PTHR42760:SF133">
    <property type="entry name" value="3-OXOACYL-[ACYL-CARRIER-PROTEIN] REDUCTASE"/>
    <property type="match status" value="1"/>
</dbReference>
<reference evidence="4 5" key="1">
    <citation type="submission" date="2023-10" db="EMBL/GenBank/DDBJ databases">
        <title>The genome sequence of Streptomyces sp. HUAS YS2.</title>
        <authorList>
            <person name="Mo P."/>
        </authorList>
    </citation>
    <scope>NUCLEOTIDE SEQUENCE [LARGE SCALE GENOMIC DNA]</scope>
    <source>
        <strain evidence="4 5">HUAS YS2</strain>
    </source>
</reference>
<proteinExistence type="inferred from homology"/>
<dbReference type="EMBL" id="CP137573">
    <property type="protein sequence ID" value="WOX23908.1"/>
    <property type="molecule type" value="Genomic_DNA"/>
</dbReference>
<feature type="compositionally biased region" description="Low complexity" evidence="3">
    <location>
        <begin position="10"/>
        <end position="30"/>
    </location>
</feature>
<gene>
    <name evidence="4" type="ORF">R2D22_21975</name>
</gene>
<dbReference type="Proteomes" id="UP001301731">
    <property type="component" value="Chromosome"/>
</dbReference>
<keyword evidence="5" id="KW-1185">Reference proteome</keyword>
<dbReference type="CDD" id="cd05233">
    <property type="entry name" value="SDR_c"/>
    <property type="match status" value="1"/>
</dbReference>
<dbReference type="PANTHER" id="PTHR42760">
    <property type="entry name" value="SHORT-CHAIN DEHYDROGENASES/REDUCTASES FAMILY MEMBER"/>
    <property type="match status" value="1"/>
</dbReference>
<evidence type="ECO:0000256" key="1">
    <source>
        <dbReference type="ARBA" id="ARBA00006484"/>
    </source>
</evidence>
<dbReference type="InterPro" id="IPR002347">
    <property type="entry name" value="SDR_fam"/>
</dbReference>
<sequence>MTDGMGTRGADGSEADGSGADGSAAAGPASAHGPAAHRFAGYTALITGGARGIGAATARRLAAEGAAVLVADVDGEAAEETAAGIPRAVAVRCDVGDRASVTAAFAYAAERFGGLDVLVNNALARVLPKSGPFEDEPDDGWEQSLGVTLMGAVRCARAALPLLAASGRGAIVNIGSVNAEQDFGNHAYSAAKAGLGSFTRTLAGEAAPRGVRVNQINPGTVATRAWEGREEHLDALARVYPLGRVGRPEDIAAAVAFLASADASWITGTTLRVDGGLLAVNTSFPLVLGDR</sequence>
<dbReference type="RefSeq" id="WP_318106295.1">
    <property type="nucleotide sequence ID" value="NZ_CP137573.1"/>
</dbReference>
<dbReference type="InterPro" id="IPR036291">
    <property type="entry name" value="NAD(P)-bd_dom_sf"/>
</dbReference>
<dbReference type="PRINTS" id="PR00081">
    <property type="entry name" value="GDHRDH"/>
</dbReference>
<dbReference type="PRINTS" id="PR00080">
    <property type="entry name" value="SDRFAMILY"/>
</dbReference>
<evidence type="ECO:0000256" key="3">
    <source>
        <dbReference type="SAM" id="MobiDB-lite"/>
    </source>
</evidence>
<feature type="region of interest" description="Disordered" evidence="3">
    <location>
        <begin position="1"/>
        <end position="30"/>
    </location>
</feature>
<organism evidence="4 5">
    <name type="scientific">Streptomyces solicathayae</name>
    <dbReference type="NCBI Taxonomy" id="3081768"/>
    <lineage>
        <taxon>Bacteria</taxon>
        <taxon>Bacillati</taxon>
        <taxon>Actinomycetota</taxon>
        <taxon>Actinomycetes</taxon>
        <taxon>Kitasatosporales</taxon>
        <taxon>Streptomycetaceae</taxon>
        <taxon>Streptomyces</taxon>
    </lineage>
</organism>
<comment type="similarity">
    <text evidence="1">Belongs to the short-chain dehydrogenases/reductases (SDR) family.</text>
</comment>
<evidence type="ECO:0000313" key="4">
    <source>
        <dbReference type="EMBL" id="WOX23908.1"/>
    </source>
</evidence>
<dbReference type="SUPFAM" id="SSF51735">
    <property type="entry name" value="NAD(P)-binding Rossmann-fold domains"/>
    <property type="match status" value="1"/>
</dbReference>
<keyword evidence="2 4" id="KW-0560">Oxidoreductase</keyword>
<dbReference type="Pfam" id="PF13561">
    <property type="entry name" value="adh_short_C2"/>
    <property type="match status" value="1"/>
</dbReference>